<dbReference type="AlphaFoldDB" id="A0A7X0BXY1"/>
<organism evidence="2 3">
    <name type="scientific">Nonomuraea muscovyensis</name>
    <dbReference type="NCBI Taxonomy" id="1124761"/>
    <lineage>
        <taxon>Bacteria</taxon>
        <taxon>Bacillati</taxon>
        <taxon>Actinomycetota</taxon>
        <taxon>Actinomycetes</taxon>
        <taxon>Streptosporangiales</taxon>
        <taxon>Streptosporangiaceae</taxon>
        <taxon>Nonomuraea</taxon>
    </lineage>
</organism>
<dbReference type="Pfam" id="PF07978">
    <property type="entry name" value="NIPSNAP"/>
    <property type="match status" value="1"/>
</dbReference>
<sequence length="219" mass="24176">MIYEFRRYTLRPGRRDELIELFEREFVESQEAAGMGVVGQFRDVDKPDVFCWMRKFPDMEARRAALTAFYGGPVWRAHRDAANATMIDSDDVLLLRPAFPGDPLPATGRPPTGATEMPEARYVAHVWPVGAGFAGFFADRVAPALASAGVPPVACFETEDAENTFPALPVRTDQTVFVWLARLGGPAEACPAEPPGVDAWLTAPPRRFRLSPTPRSALR</sequence>
<evidence type="ECO:0000259" key="1">
    <source>
        <dbReference type="Pfam" id="PF07978"/>
    </source>
</evidence>
<dbReference type="EMBL" id="JACHJB010000001">
    <property type="protein sequence ID" value="MBB6344713.1"/>
    <property type="molecule type" value="Genomic_DNA"/>
</dbReference>
<accession>A0A7X0BXY1</accession>
<dbReference type="RefSeq" id="WP_312891452.1">
    <property type="nucleotide sequence ID" value="NZ_JACHJB010000001.1"/>
</dbReference>
<feature type="domain" description="NIPSNAP" evidence="1">
    <location>
        <begin position="3"/>
        <end position="98"/>
    </location>
</feature>
<gene>
    <name evidence="2" type="ORF">FHU36_001222</name>
</gene>
<dbReference type="InterPro" id="IPR011008">
    <property type="entry name" value="Dimeric_a/b-barrel"/>
</dbReference>
<dbReference type="Proteomes" id="UP000583800">
    <property type="component" value="Unassembled WGS sequence"/>
</dbReference>
<evidence type="ECO:0000313" key="3">
    <source>
        <dbReference type="Proteomes" id="UP000583800"/>
    </source>
</evidence>
<evidence type="ECO:0000313" key="2">
    <source>
        <dbReference type="EMBL" id="MBB6344713.1"/>
    </source>
</evidence>
<comment type="caution">
    <text evidence="2">The sequence shown here is derived from an EMBL/GenBank/DDBJ whole genome shotgun (WGS) entry which is preliminary data.</text>
</comment>
<keyword evidence="2" id="KW-0503">Monooxygenase</keyword>
<dbReference type="SUPFAM" id="SSF54909">
    <property type="entry name" value="Dimeric alpha+beta barrel"/>
    <property type="match status" value="1"/>
</dbReference>
<reference evidence="2 3" key="1">
    <citation type="submission" date="2020-08" db="EMBL/GenBank/DDBJ databases">
        <title>Sequencing the genomes of 1000 actinobacteria strains.</title>
        <authorList>
            <person name="Klenk H.-P."/>
        </authorList>
    </citation>
    <scope>NUCLEOTIDE SEQUENCE [LARGE SCALE GENOMIC DNA]</scope>
    <source>
        <strain evidence="2 3">DSM 45913</strain>
    </source>
</reference>
<keyword evidence="2" id="KW-0560">Oxidoreductase</keyword>
<dbReference type="InterPro" id="IPR012577">
    <property type="entry name" value="NIPSNAP"/>
</dbReference>
<keyword evidence="3" id="KW-1185">Reference proteome</keyword>
<protein>
    <submittedName>
        <fullName evidence="2">Quinol monooxygenase YgiN</fullName>
    </submittedName>
</protein>
<dbReference type="Gene3D" id="3.30.70.100">
    <property type="match status" value="1"/>
</dbReference>
<name>A0A7X0BXY1_9ACTN</name>
<proteinExistence type="predicted"/>
<dbReference type="GO" id="GO:0004497">
    <property type="term" value="F:monooxygenase activity"/>
    <property type="evidence" value="ECO:0007669"/>
    <property type="project" value="UniProtKB-KW"/>
</dbReference>